<evidence type="ECO:0000313" key="5">
    <source>
        <dbReference type="Proteomes" id="UP000075737"/>
    </source>
</evidence>
<dbReference type="STRING" id="520767.ATZ99_15200"/>
<dbReference type="SUPFAM" id="SSF159468">
    <property type="entry name" value="AtpF-like"/>
    <property type="match status" value="1"/>
</dbReference>
<proteinExistence type="inferred from homology"/>
<sequence>MKMFVISDSSDTITGFRLAGIEGKYIEEGQEVLEEIERLRKIEETGIIIITESLAEKVKNEIGRMKLSKDYPVILEVPDRHGSIRPKDFLTRYIKEAIGVKI</sequence>
<dbReference type="InterPro" id="IPR036906">
    <property type="entry name" value="ATPase_V1_fsu_sf"/>
</dbReference>
<comment type="caution">
    <text evidence="4">The sequence shown here is derived from an EMBL/GenBank/DDBJ whole genome shotgun (WGS) entry which is preliminary data.</text>
</comment>
<evidence type="ECO:0000256" key="2">
    <source>
        <dbReference type="ARBA" id="ARBA00022448"/>
    </source>
</evidence>
<evidence type="ECO:0000313" key="4">
    <source>
        <dbReference type="EMBL" id="KYO65484.1"/>
    </source>
</evidence>
<comment type="similarity">
    <text evidence="1">Belongs to the V-ATPase F subunit family.</text>
</comment>
<evidence type="ECO:0008006" key="6">
    <source>
        <dbReference type="Google" id="ProtNLM"/>
    </source>
</evidence>
<dbReference type="Gene3D" id="3.40.50.10580">
    <property type="entry name" value="ATPase, V1 complex, subunit F"/>
    <property type="match status" value="1"/>
</dbReference>
<keyword evidence="2" id="KW-0813">Transport</keyword>
<accession>A0A161QAJ8</accession>
<dbReference type="OrthoDB" id="46791at2"/>
<name>A0A161QAJ8_9FIRM</name>
<dbReference type="GO" id="GO:0046961">
    <property type="term" value="F:proton-transporting ATPase activity, rotational mechanism"/>
    <property type="evidence" value="ECO:0007669"/>
    <property type="project" value="InterPro"/>
</dbReference>
<keyword evidence="5" id="KW-1185">Reference proteome</keyword>
<dbReference type="Proteomes" id="UP000075737">
    <property type="component" value="Unassembled WGS sequence"/>
</dbReference>
<evidence type="ECO:0000256" key="3">
    <source>
        <dbReference type="ARBA" id="ARBA00023065"/>
    </source>
</evidence>
<organism evidence="4 5">
    <name type="scientific">Thermovenabulum gondwanense</name>
    <dbReference type="NCBI Taxonomy" id="520767"/>
    <lineage>
        <taxon>Bacteria</taxon>
        <taxon>Bacillati</taxon>
        <taxon>Bacillota</taxon>
        <taxon>Clostridia</taxon>
        <taxon>Thermosediminibacterales</taxon>
        <taxon>Thermosediminibacteraceae</taxon>
        <taxon>Thermovenabulum</taxon>
    </lineage>
</organism>
<dbReference type="EMBL" id="LOHZ01000033">
    <property type="protein sequence ID" value="KYO65484.1"/>
    <property type="molecule type" value="Genomic_DNA"/>
</dbReference>
<dbReference type="AlphaFoldDB" id="A0A161QAJ8"/>
<reference evidence="4 5" key="1">
    <citation type="submission" date="2015-12" db="EMBL/GenBank/DDBJ databases">
        <title>Draft genome of Thermovenabulum gondwanense isolated from a red thermophilic microbial mat colonisisng an outflow channel of a bore well.</title>
        <authorList>
            <person name="Patel B.K."/>
        </authorList>
    </citation>
    <scope>NUCLEOTIDE SEQUENCE [LARGE SCALE GENOMIC DNA]</scope>
    <source>
        <strain evidence="4 5">R270</strain>
    </source>
</reference>
<keyword evidence="3" id="KW-0406">Ion transport</keyword>
<dbReference type="Pfam" id="PF01990">
    <property type="entry name" value="ATP-synt_F"/>
    <property type="match status" value="1"/>
</dbReference>
<protein>
    <recommendedName>
        <fullName evidence="6">V-type ATP synthase subunit F</fullName>
    </recommendedName>
</protein>
<gene>
    <name evidence="4" type="ORF">ATZ99_15200</name>
</gene>
<dbReference type="RefSeq" id="WP_068748643.1">
    <property type="nucleotide sequence ID" value="NZ_LOHZ01000033.1"/>
</dbReference>
<evidence type="ECO:0000256" key="1">
    <source>
        <dbReference type="ARBA" id="ARBA00010148"/>
    </source>
</evidence>
<dbReference type="InterPro" id="IPR008218">
    <property type="entry name" value="ATPase_V1-cplx_f_g_su"/>
</dbReference>